<dbReference type="EMBL" id="HBHP01031620">
    <property type="protein sequence ID" value="CAD9775497.1"/>
    <property type="molecule type" value="Transcribed_RNA"/>
</dbReference>
<dbReference type="PANTHER" id="PTHR46564">
    <property type="entry name" value="TRANSPOSASE"/>
    <property type="match status" value="1"/>
</dbReference>
<gene>
    <name evidence="2" type="ORF">LSP00402_LOCUS19494</name>
</gene>
<evidence type="ECO:0000313" key="2">
    <source>
        <dbReference type="EMBL" id="CAD9775497.1"/>
    </source>
</evidence>
<dbReference type="InterPro" id="IPR036397">
    <property type="entry name" value="RNaseH_sf"/>
</dbReference>
<evidence type="ECO:0000259" key="1">
    <source>
        <dbReference type="Pfam" id="PF13358"/>
    </source>
</evidence>
<organism evidence="2">
    <name type="scientific">Lotharella oceanica</name>
    <dbReference type="NCBI Taxonomy" id="641309"/>
    <lineage>
        <taxon>Eukaryota</taxon>
        <taxon>Sar</taxon>
        <taxon>Rhizaria</taxon>
        <taxon>Cercozoa</taxon>
        <taxon>Chlorarachniophyceae</taxon>
        <taxon>Lotharella</taxon>
    </lineage>
</organism>
<dbReference type="InterPro" id="IPR038717">
    <property type="entry name" value="Tc1-like_DDE_dom"/>
</dbReference>
<dbReference type="AlphaFoldDB" id="A0A7S2U0H8"/>
<dbReference type="Pfam" id="PF13358">
    <property type="entry name" value="DDE_3"/>
    <property type="match status" value="1"/>
</dbReference>
<name>A0A7S2U0H8_9EUKA</name>
<dbReference type="GO" id="GO:0003676">
    <property type="term" value="F:nucleic acid binding"/>
    <property type="evidence" value="ECO:0007669"/>
    <property type="project" value="InterPro"/>
</dbReference>
<accession>A0A7S2U0H8</accession>
<sequence length="198" mass="22308">MWCGSMRLQKRKRRGWTHKGARCARQKRLFVGRDPISVIAAYNVDGFVPGAICIDHEAIDGDKFVRYFAVCIAPILGNHARGDKNSVVLLDNARTHRRGDVHRTIQALCNDAGALLIFLPRYQPWYNPIELGFAAVVKEMKSKNAPFRTDADVLEAFYKVQPPEAKATFRACGCDSKDAKEKERTCNDVALVFHVVFI</sequence>
<proteinExistence type="predicted"/>
<protein>
    <recommendedName>
        <fullName evidence="1">Tc1-like transposase DDE domain-containing protein</fullName>
    </recommendedName>
</protein>
<dbReference type="PANTHER" id="PTHR46564:SF1">
    <property type="entry name" value="TRANSPOSASE"/>
    <property type="match status" value="1"/>
</dbReference>
<feature type="domain" description="Tc1-like transposase DDE" evidence="1">
    <location>
        <begin position="7"/>
        <end position="149"/>
    </location>
</feature>
<dbReference type="Gene3D" id="3.30.420.10">
    <property type="entry name" value="Ribonuclease H-like superfamily/Ribonuclease H"/>
    <property type="match status" value="1"/>
</dbReference>
<reference evidence="2" key="1">
    <citation type="submission" date="2021-01" db="EMBL/GenBank/DDBJ databases">
        <authorList>
            <person name="Corre E."/>
            <person name="Pelletier E."/>
            <person name="Niang G."/>
            <person name="Scheremetjew M."/>
            <person name="Finn R."/>
            <person name="Kale V."/>
            <person name="Holt S."/>
            <person name="Cochrane G."/>
            <person name="Meng A."/>
            <person name="Brown T."/>
            <person name="Cohen L."/>
        </authorList>
    </citation>
    <scope>NUCLEOTIDE SEQUENCE</scope>
    <source>
        <strain evidence="2">CCMP622</strain>
    </source>
</reference>